<dbReference type="SUPFAM" id="SSF56349">
    <property type="entry name" value="DNA breaking-rejoining enzymes"/>
    <property type="match status" value="1"/>
</dbReference>
<dbReference type="Proteomes" id="UP001499990">
    <property type="component" value="Unassembled WGS sequence"/>
</dbReference>
<dbReference type="PANTHER" id="PTHR30349">
    <property type="entry name" value="PHAGE INTEGRASE-RELATED"/>
    <property type="match status" value="1"/>
</dbReference>
<dbReference type="PANTHER" id="PTHR30349:SF81">
    <property type="entry name" value="TYROSINE RECOMBINASE XERC"/>
    <property type="match status" value="1"/>
</dbReference>
<accession>A0ABP6SNF0</accession>
<evidence type="ECO:0000259" key="3">
    <source>
        <dbReference type="PROSITE" id="PS51898"/>
    </source>
</evidence>
<feature type="region of interest" description="Disordered" evidence="2">
    <location>
        <begin position="1"/>
        <end position="35"/>
    </location>
</feature>
<evidence type="ECO:0000313" key="4">
    <source>
        <dbReference type="EMBL" id="GAA3380800.1"/>
    </source>
</evidence>
<dbReference type="RefSeq" id="WP_345045347.1">
    <property type="nucleotide sequence ID" value="NZ_BAAAYL010000002.1"/>
</dbReference>
<dbReference type="CDD" id="cd00397">
    <property type="entry name" value="DNA_BRE_C"/>
    <property type="match status" value="1"/>
</dbReference>
<dbReference type="Gene3D" id="1.10.443.10">
    <property type="entry name" value="Intergrase catalytic core"/>
    <property type="match status" value="1"/>
</dbReference>
<dbReference type="InterPro" id="IPR050090">
    <property type="entry name" value="Tyrosine_recombinase_XerCD"/>
</dbReference>
<proteinExistence type="predicted"/>
<reference evidence="5" key="1">
    <citation type="journal article" date="2019" name="Int. J. Syst. Evol. Microbiol.">
        <title>The Global Catalogue of Microorganisms (GCM) 10K type strain sequencing project: providing services to taxonomists for standard genome sequencing and annotation.</title>
        <authorList>
            <consortium name="The Broad Institute Genomics Platform"/>
            <consortium name="The Broad Institute Genome Sequencing Center for Infectious Disease"/>
            <person name="Wu L."/>
            <person name="Ma J."/>
        </authorList>
    </citation>
    <scope>NUCLEOTIDE SEQUENCE [LARGE SCALE GENOMIC DNA]</scope>
    <source>
        <strain evidence="5">JCM 9651</strain>
    </source>
</reference>
<sequence length="342" mass="37879">MSRAGPCSAAPTCPNSPPRSRASSPGPSWTASWKRSRNFEDPHQRTALLLLRWSGARRGEIARLTLDCLDAYPDGYPRLRIPVGKTYTARMVPLHPQAADALRELIDTAKAANAAARHDAWAQRSVRYVFMRRGKPMGRQFLYADALEIACRKAGLVDGDGNPTVTAHRFRHTVGTQLAEGGAQIQTIMAILGHRNAQMSATYSHISDPVLKEQYEKVIAAGGRIAGPAAEELLTSRIGEDTLNWLKTNFFKTELELGHFLRAPAEGPCECDLYLRCSKFLTTSEYAPRLRSRLAREQQLAQDAVERGWPREVERHNAIAERICGLLADLGESTEPAPDEHC</sequence>
<evidence type="ECO:0000256" key="2">
    <source>
        <dbReference type="SAM" id="MobiDB-lite"/>
    </source>
</evidence>
<feature type="domain" description="Tyr recombinase" evidence="3">
    <location>
        <begin position="18"/>
        <end position="216"/>
    </location>
</feature>
<comment type="caution">
    <text evidence="4">The sequence shown here is derived from an EMBL/GenBank/DDBJ whole genome shotgun (WGS) entry which is preliminary data.</text>
</comment>
<evidence type="ECO:0000313" key="5">
    <source>
        <dbReference type="Proteomes" id="UP001499990"/>
    </source>
</evidence>
<dbReference type="InterPro" id="IPR013762">
    <property type="entry name" value="Integrase-like_cat_sf"/>
</dbReference>
<gene>
    <name evidence="4" type="ORF">GCM10020367_69530</name>
</gene>
<feature type="compositionally biased region" description="Low complexity" evidence="2">
    <location>
        <begin position="18"/>
        <end position="28"/>
    </location>
</feature>
<evidence type="ECO:0000256" key="1">
    <source>
        <dbReference type="ARBA" id="ARBA00023172"/>
    </source>
</evidence>
<dbReference type="PROSITE" id="PS51898">
    <property type="entry name" value="TYR_RECOMBINASE"/>
    <property type="match status" value="1"/>
</dbReference>
<dbReference type="InterPro" id="IPR002104">
    <property type="entry name" value="Integrase_catalytic"/>
</dbReference>
<keyword evidence="5" id="KW-1185">Reference proteome</keyword>
<organism evidence="4 5">
    <name type="scientific">Streptomyces sannanensis</name>
    <dbReference type="NCBI Taxonomy" id="285536"/>
    <lineage>
        <taxon>Bacteria</taxon>
        <taxon>Bacillati</taxon>
        <taxon>Actinomycetota</taxon>
        <taxon>Actinomycetes</taxon>
        <taxon>Kitasatosporales</taxon>
        <taxon>Streptomycetaceae</taxon>
        <taxon>Streptomyces</taxon>
    </lineage>
</organism>
<keyword evidence="1" id="KW-0233">DNA recombination</keyword>
<dbReference type="EMBL" id="BAAAYL010000002">
    <property type="protein sequence ID" value="GAA3380800.1"/>
    <property type="molecule type" value="Genomic_DNA"/>
</dbReference>
<protein>
    <recommendedName>
        <fullName evidence="3">Tyr recombinase domain-containing protein</fullName>
    </recommendedName>
</protein>
<dbReference type="InterPro" id="IPR011010">
    <property type="entry name" value="DNA_brk_join_enz"/>
</dbReference>
<name>A0ABP6SNF0_9ACTN</name>
<dbReference type="Pfam" id="PF00589">
    <property type="entry name" value="Phage_integrase"/>
    <property type="match status" value="1"/>
</dbReference>